<dbReference type="Gene3D" id="1.10.238.10">
    <property type="entry name" value="EF-hand"/>
    <property type="match status" value="1"/>
</dbReference>
<feature type="transmembrane region" description="Helical" evidence="10">
    <location>
        <begin position="303"/>
        <end position="324"/>
    </location>
</feature>
<dbReference type="InterPro" id="IPR013099">
    <property type="entry name" value="K_chnl_dom"/>
</dbReference>
<dbReference type="PROSITE" id="PS00018">
    <property type="entry name" value="EF_HAND_1"/>
    <property type="match status" value="1"/>
</dbReference>
<keyword evidence="13" id="KW-1185">Reference proteome</keyword>
<sequence>MLASFTWQLAGEKFHPFTSVGVLEAVLLSFTAEQFDADCDGVLGFEETTKAFGALDMHLPTDLMKNHFMMFDEDDSGKLDFEEFSSLHKELKATLLSTYSGGGLTYEAFLSAFACAAMAVSTLEWIIPNVTSSALLNAIDSHLRLILINLDVAVCTLFFFEFCRRHIAPGGTFWSKKSVGNKSEIAVELLTCVPSLLAGQFSIICRLLHSFRVLRFAKLVRLLQATSLADRVMHKTAGISTGLGVLFVSVMTLFSGAIGVLACEHAAVGASIKTSGDALWWAFVTMTTVGYGDMFPVTAGGKIVATILMLVGVSIFGAVSGSIASMTIARADSMVGIEGEEEEKESSSQNMAELRSEVAALREEIGGLKDALQFSRVEKQSSDDLQTP</sequence>
<evidence type="ECO:0000256" key="10">
    <source>
        <dbReference type="SAM" id="Phobius"/>
    </source>
</evidence>
<dbReference type="InterPro" id="IPR018247">
    <property type="entry name" value="EF_Hand_1_Ca_BS"/>
</dbReference>
<keyword evidence="4" id="KW-0106">Calcium</keyword>
<name>A0AAE0KYQ7_9CHLO</name>
<feature type="domain" description="EF-hand" evidence="11">
    <location>
        <begin position="59"/>
        <end position="94"/>
    </location>
</feature>
<evidence type="ECO:0000259" key="11">
    <source>
        <dbReference type="PROSITE" id="PS50222"/>
    </source>
</evidence>
<evidence type="ECO:0000256" key="4">
    <source>
        <dbReference type="ARBA" id="ARBA00022837"/>
    </source>
</evidence>
<gene>
    <name evidence="12" type="ORF">CYMTET_25883</name>
</gene>
<dbReference type="PANTHER" id="PTHR11537">
    <property type="entry name" value="VOLTAGE-GATED POTASSIUM CHANNEL"/>
    <property type="match status" value="1"/>
</dbReference>
<dbReference type="Gene3D" id="1.20.120.350">
    <property type="entry name" value="Voltage-gated potassium channels. Chain C"/>
    <property type="match status" value="1"/>
</dbReference>
<dbReference type="PROSITE" id="PS50222">
    <property type="entry name" value="EF_HAND_2"/>
    <property type="match status" value="1"/>
</dbReference>
<protein>
    <recommendedName>
        <fullName evidence="11">EF-hand domain-containing protein</fullName>
    </recommendedName>
</protein>
<dbReference type="InterPro" id="IPR011992">
    <property type="entry name" value="EF-hand-dom_pair"/>
</dbReference>
<keyword evidence="6" id="KW-0406">Ion transport</keyword>
<keyword evidence="5 10" id="KW-1133">Transmembrane helix</keyword>
<keyword evidence="2" id="KW-0813">Transport</keyword>
<evidence type="ECO:0000256" key="8">
    <source>
        <dbReference type="ARBA" id="ARBA00023303"/>
    </source>
</evidence>
<keyword evidence="8" id="KW-0407">Ion channel</keyword>
<dbReference type="Gene3D" id="1.10.287.70">
    <property type="match status" value="1"/>
</dbReference>
<keyword evidence="7 10" id="KW-0472">Membrane</keyword>
<organism evidence="12 13">
    <name type="scientific">Cymbomonas tetramitiformis</name>
    <dbReference type="NCBI Taxonomy" id="36881"/>
    <lineage>
        <taxon>Eukaryota</taxon>
        <taxon>Viridiplantae</taxon>
        <taxon>Chlorophyta</taxon>
        <taxon>Pyramimonadophyceae</taxon>
        <taxon>Pyramimonadales</taxon>
        <taxon>Pyramimonadaceae</taxon>
        <taxon>Cymbomonas</taxon>
    </lineage>
</organism>
<evidence type="ECO:0000256" key="7">
    <source>
        <dbReference type="ARBA" id="ARBA00023136"/>
    </source>
</evidence>
<dbReference type="PRINTS" id="PR00169">
    <property type="entry name" value="KCHANNEL"/>
</dbReference>
<dbReference type="GO" id="GO:0005509">
    <property type="term" value="F:calcium ion binding"/>
    <property type="evidence" value="ECO:0007669"/>
    <property type="project" value="InterPro"/>
</dbReference>
<dbReference type="EMBL" id="LGRX02013922">
    <property type="protein sequence ID" value="KAK3265429.1"/>
    <property type="molecule type" value="Genomic_DNA"/>
</dbReference>
<feature type="transmembrane region" description="Helical" evidence="10">
    <location>
        <begin position="243"/>
        <end position="266"/>
    </location>
</feature>
<evidence type="ECO:0000256" key="9">
    <source>
        <dbReference type="SAM" id="Coils"/>
    </source>
</evidence>
<evidence type="ECO:0000256" key="3">
    <source>
        <dbReference type="ARBA" id="ARBA00022692"/>
    </source>
</evidence>
<evidence type="ECO:0000313" key="12">
    <source>
        <dbReference type="EMBL" id="KAK3265429.1"/>
    </source>
</evidence>
<feature type="coiled-coil region" evidence="9">
    <location>
        <begin position="337"/>
        <end position="371"/>
    </location>
</feature>
<proteinExistence type="predicted"/>
<dbReference type="PANTHER" id="PTHR11537:SF254">
    <property type="entry name" value="POTASSIUM VOLTAGE-GATED CHANNEL PROTEIN SHAB"/>
    <property type="match status" value="1"/>
</dbReference>
<dbReference type="InterPro" id="IPR002048">
    <property type="entry name" value="EF_hand_dom"/>
</dbReference>
<comment type="subcellular location">
    <subcellularLocation>
        <location evidence="1">Membrane</location>
        <topology evidence="1">Multi-pass membrane protein</topology>
    </subcellularLocation>
</comment>
<keyword evidence="9" id="KW-0175">Coiled coil</keyword>
<dbReference type="InterPro" id="IPR027359">
    <property type="entry name" value="Volt_channel_dom_sf"/>
</dbReference>
<comment type="caution">
    <text evidence="12">The sequence shown here is derived from an EMBL/GenBank/DDBJ whole genome shotgun (WGS) entry which is preliminary data.</text>
</comment>
<dbReference type="Pfam" id="PF07885">
    <property type="entry name" value="Ion_trans_2"/>
    <property type="match status" value="1"/>
</dbReference>
<keyword evidence="3 10" id="KW-0812">Transmembrane</keyword>
<evidence type="ECO:0000256" key="1">
    <source>
        <dbReference type="ARBA" id="ARBA00004141"/>
    </source>
</evidence>
<reference evidence="12 13" key="1">
    <citation type="journal article" date="2015" name="Genome Biol. Evol.">
        <title>Comparative Genomics of a Bacterivorous Green Alga Reveals Evolutionary Causalities and Consequences of Phago-Mixotrophic Mode of Nutrition.</title>
        <authorList>
            <person name="Burns J.A."/>
            <person name="Paasch A."/>
            <person name="Narechania A."/>
            <person name="Kim E."/>
        </authorList>
    </citation>
    <scope>NUCLEOTIDE SEQUENCE [LARGE SCALE GENOMIC DNA]</scope>
    <source>
        <strain evidence="12 13">PLY_AMNH</strain>
    </source>
</reference>
<feature type="transmembrane region" description="Helical" evidence="10">
    <location>
        <begin position="278"/>
        <end position="297"/>
    </location>
</feature>
<dbReference type="SUPFAM" id="SSF47473">
    <property type="entry name" value="EF-hand"/>
    <property type="match status" value="1"/>
</dbReference>
<accession>A0AAE0KYQ7</accession>
<evidence type="ECO:0000256" key="5">
    <source>
        <dbReference type="ARBA" id="ARBA00022989"/>
    </source>
</evidence>
<dbReference type="CDD" id="cd00051">
    <property type="entry name" value="EFh"/>
    <property type="match status" value="1"/>
</dbReference>
<dbReference type="Gene3D" id="1.20.5.110">
    <property type="match status" value="1"/>
</dbReference>
<dbReference type="GO" id="GO:0005249">
    <property type="term" value="F:voltage-gated potassium channel activity"/>
    <property type="evidence" value="ECO:0007669"/>
    <property type="project" value="InterPro"/>
</dbReference>
<evidence type="ECO:0000313" key="13">
    <source>
        <dbReference type="Proteomes" id="UP001190700"/>
    </source>
</evidence>
<dbReference type="SUPFAM" id="SSF81324">
    <property type="entry name" value="Voltage-gated potassium channels"/>
    <property type="match status" value="1"/>
</dbReference>
<evidence type="ECO:0000256" key="2">
    <source>
        <dbReference type="ARBA" id="ARBA00022448"/>
    </source>
</evidence>
<dbReference type="GO" id="GO:0001508">
    <property type="term" value="P:action potential"/>
    <property type="evidence" value="ECO:0007669"/>
    <property type="project" value="TreeGrafter"/>
</dbReference>
<dbReference type="GO" id="GO:0008076">
    <property type="term" value="C:voltage-gated potassium channel complex"/>
    <property type="evidence" value="ECO:0007669"/>
    <property type="project" value="InterPro"/>
</dbReference>
<dbReference type="InterPro" id="IPR028325">
    <property type="entry name" value="VG_K_chnl"/>
</dbReference>
<dbReference type="AlphaFoldDB" id="A0AAE0KYQ7"/>
<dbReference type="Proteomes" id="UP001190700">
    <property type="component" value="Unassembled WGS sequence"/>
</dbReference>
<evidence type="ECO:0000256" key="6">
    <source>
        <dbReference type="ARBA" id="ARBA00023065"/>
    </source>
</evidence>